<reference evidence="6 7" key="1">
    <citation type="journal article" date="2015" name="Nature">
        <title>rRNA introns, odd ribosomes, and small enigmatic genomes across a large radiation of phyla.</title>
        <authorList>
            <person name="Brown C.T."/>
            <person name="Hug L.A."/>
            <person name="Thomas B.C."/>
            <person name="Sharon I."/>
            <person name="Castelle C.J."/>
            <person name="Singh A."/>
            <person name="Wilkins M.J."/>
            <person name="Williams K.H."/>
            <person name="Banfield J.F."/>
        </authorList>
    </citation>
    <scope>NUCLEOTIDE SEQUENCE [LARGE SCALE GENOMIC DNA]</scope>
</reference>
<dbReference type="GO" id="GO:0005737">
    <property type="term" value="C:cytoplasm"/>
    <property type="evidence" value="ECO:0007669"/>
    <property type="project" value="UniProtKB-ARBA"/>
</dbReference>
<dbReference type="GO" id="GO:0006412">
    <property type="term" value="P:translation"/>
    <property type="evidence" value="ECO:0007669"/>
    <property type="project" value="UniProtKB-UniRule"/>
</dbReference>
<dbReference type="HAMAP" id="MF_01363">
    <property type="entry name" value="Ribosomal_bL21"/>
    <property type="match status" value="1"/>
</dbReference>
<comment type="subunit">
    <text evidence="4">Part of the 50S ribosomal subunit. Contacts protein L20.</text>
</comment>
<dbReference type="GO" id="GO:0019843">
    <property type="term" value="F:rRNA binding"/>
    <property type="evidence" value="ECO:0007669"/>
    <property type="project" value="UniProtKB-UniRule"/>
</dbReference>
<dbReference type="GO" id="GO:0005840">
    <property type="term" value="C:ribosome"/>
    <property type="evidence" value="ECO:0007669"/>
    <property type="project" value="UniProtKB-KW"/>
</dbReference>
<evidence type="ECO:0000256" key="3">
    <source>
        <dbReference type="ARBA" id="ARBA00023274"/>
    </source>
</evidence>
<proteinExistence type="inferred from homology"/>
<comment type="caution">
    <text evidence="6">The sequence shown here is derived from an EMBL/GenBank/DDBJ whole genome shotgun (WGS) entry which is preliminary data.</text>
</comment>
<keyword evidence="4 5" id="KW-0699">rRNA-binding</keyword>
<dbReference type="NCBIfam" id="TIGR00061">
    <property type="entry name" value="L21"/>
    <property type="match status" value="1"/>
</dbReference>
<dbReference type="InterPro" id="IPR036164">
    <property type="entry name" value="bL21-like_sf"/>
</dbReference>
<keyword evidence="4 5" id="KW-0694">RNA-binding</keyword>
<dbReference type="GO" id="GO:0003735">
    <property type="term" value="F:structural constituent of ribosome"/>
    <property type="evidence" value="ECO:0007669"/>
    <property type="project" value="InterPro"/>
</dbReference>
<evidence type="ECO:0000313" key="7">
    <source>
        <dbReference type="Proteomes" id="UP000034320"/>
    </source>
</evidence>
<gene>
    <name evidence="4" type="primary">rplU</name>
    <name evidence="6" type="ORF">UV09_C0013G0004</name>
</gene>
<evidence type="ECO:0000256" key="1">
    <source>
        <dbReference type="ARBA" id="ARBA00008563"/>
    </source>
</evidence>
<dbReference type="InterPro" id="IPR001787">
    <property type="entry name" value="Ribosomal_bL21"/>
</dbReference>
<protein>
    <recommendedName>
        <fullName evidence="4">Large ribosomal subunit protein bL21</fullName>
    </recommendedName>
</protein>
<evidence type="ECO:0000256" key="5">
    <source>
        <dbReference type="RuleBase" id="RU000562"/>
    </source>
</evidence>
<name>A0A0G1BKG8_9BACT</name>
<sequence length="113" mass="13061">MKYAVIEQGGKQYKVSEGETVTVDKVETEEGKKFSFEKILMVNSGDEVVIGKPYLPNFKVDGLVMKQYKGKKLDVFKFKAKVRYRRQMGFRPMLSDIKIEKISKSASKREKKD</sequence>
<evidence type="ECO:0000313" key="6">
    <source>
        <dbReference type="EMBL" id="KKS46771.1"/>
    </source>
</evidence>
<keyword evidence="3 4" id="KW-0687">Ribonucleoprotein</keyword>
<dbReference type="AlphaFoldDB" id="A0A0G1BKG8"/>
<dbReference type="PANTHER" id="PTHR21349">
    <property type="entry name" value="50S RIBOSOMAL PROTEIN L21"/>
    <property type="match status" value="1"/>
</dbReference>
<dbReference type="GO" id="GO:1990904">
    <property type="term" value="C:ribonucleoprotein complex"/>
    <property type="evidence" value="ECO:0007669"/>
    <property type="project" value="UniProtKB-KW"/>
</dbReference>
<comment type="function">
    <text evidence="4 5">This protein binds to 23S rRNA in the presence of protein L20.</text>
</comment>
<dbReference type="PANTHER" id="PTHR21349:SF0">
    <property type="entry name" value="LARGE RIBOSOMAL SUBUNIT PROTEIN BL21M"/>
    <property type="match status" value="1"/>
</dbReference>
<keyword evidence="2 4" id="KW-0689">Ribosomal protein</keyword>
<evidence type="ECO:0000256" key="2">
    <source>
        <dbReference type="ARBA" id="ARBA00022980"/>
    </source>
</evidence>
<dbReference type="EMBL" id="LCDD01000013">
    <property type="protein sequence ID" value="KKS46771.1"/>
    <property type="molecule type" value="Genomic_DNA"/>
</dbReference>
<dbReference type="InterPro" id="IPR028909">
    <property type="entry name" value="bL21-like"/>
</dbReference>
<dbReference type="Proteomes" id="UP000034320">
    <property type="component" value="Unassembled WGS sequence"/>
</dbReference>
<organism evidence="6 7">
    <name type="scientific">Candidatus Gottesmanbacteria bacterium GW2011_GWA2_42_18</name>
    <dbReference type="NCBI Taxonomy" id="1618442"/>
    <lineage>
        <taxon>Bacteria</taxon>
        <taxon>Candidatus Gottesmaniibacteriota</taxon>
    </lineage>
</organism>
<evidence type="ECO:0000256" key="4">
    <source>
        <dbReference type="HAMAP-Rule" id="MF_01363"/>
    </source>
</evidence>
<dbReference type="SUPFAM" id="SSF141091">
    <property type="entry name" value="L21p-like"/>
    <property type="match status" value="1"/>
</dbReference>
<accession>A0A0G1BKG8</accession>
<comment type="similarity">
    <text evidence="1 4 5">Belongs to the bacterial ribosomal protein bL21 family.</text>
</comment>
<dbReference type="Pfam" id="PF00829">
    <property type="entry name" value="Ribosomal_L21p"/>
    <property type="match status" value="1"/>
</dbReference>